<dbReference type="WBParaSite" id="Smp_055770.4">
    <property type="protein sequence ID" value="Smp_055770.4"/>
    <property type="gene ID" value="Smp_055770"/>
</dbReference>
<organism evidence="3">
    <name type="scientific">Schistosoma mansoni</name>
    <name type="common">Blood fluke</name>
    <dbReference type="NCBI Taxonomy" id="6183"/>
    <lineage>
        <taxon>Eukaryota</taxon>
        <taxon>Metazoa</taxon>
        <taxon>Spiralia</taxon>
        <taxon>Lophotrochozoa</taxon>
        <taxon>Platyhelminthes</taxon>
        <taxon>Trematoda</taxon>
        <taxon>Digenea</taxon>
        <taxon>Strigeidida</taxon>
        <taxon>Schistosomatoidea</taxon>
        <taxon>Schistosomatidae</taxon>
        <taxon>Schistosoma</taxon>
    </lineage>
</organism>
<keyword evidence="2" id="KW-0677">Repeat</keyword>
<dbReference type="GO" id="GO:0019888">
    <property type="term" value="F:protein phosphatase regulator activity"/>
    <property type="evidence" value="ECO:0007669"/>
    <property type="project" value="InterPro"/>
</dbReference>
<reference evidence="3" key="1">
    <citation type="submission" date="2019-11" db="UniProtKB">
        <authorList>
            <consortium name="WormBaseParasite"/>
        </authorList>
    </citation>
    <scope>IDENTIFICATION</scope>
    <source>
        <strain evidence="3">Puerto Rican</strain>
    </source>
</reference>
<dbReference type="InterPro" id="IPR000009">
    <property type="entry name" value="PP2A_PR55"/>
</dbReference>
<dbReference type="PRINTS" id="PR00600">
    <property type="entry name" value="PP2APR55"/>
</dbReference>
<keyword evidence="1" id="KW-0853">WD repeat</keyword>
<dbReference type="InterPro" id="IPR015943">
    <property type="entry name" value="WD40/YVTN_repeat-like_dom_sf"/>
</dbReference>
<evidence type="ECO:0000256" key="1">
    <source>
        <dbReference type="ARBA" id="ARBA00022574"/>
    </source>
</evidence>
<evidence type="ECO:0000313" key="3">
    <source>
        <dbReference type="WBParaSite" id="Smp_055770.4"/>
    </source>
</evidence>
<dbReference type="STRING" id="6183.A0A5K4EEM1"/>
<dbReference type="SUPFAM" id="SSF82171">
    <property type="entry name" value="DPP6 N-terminal domain-like"/>
    <property type="match status" value="1"/>
</dbReference>
<sequence length="237" mass="26789">MLDRLDDRSHLITGISCSNSSPSLFAYGTNRGSIFLCDTRSSSLCDHASLAWDSRMPTQPVEVYPVQRHLKKHLAVLYESELLFDDFKLTISSNDRCIMTGSYNNTVKVFDRQNPIEGSYKLIMQDEDMNTFHDTFRTTDDNTSVFVSPISSSTSSPDGTELTWPRRIHDDLIDITENFTSSSFSDNNTSTNNNPNFNESIFTVDVGRKWLQVSWKPWSTVAAVSHTDGIHLIEAIN</sequence>
<dbReference type="Gene3D" id="2.130.10.10">
    <property type="entry name" value="YVTN repeat-like/Quinoprotein amine dehydrogenase"/>
    <property type="match status" value="1"/>
</dbReference>
<dbReference type="GO" id="GO:0000159">
    <property type="term" value="C:protein phosphatase type 2A complex"/>
    <property type="evidence" value="ECO:0007669"/>
    <property type="project" value="InterPro"/>
</dbReference>
<proteinExistence type="predicted"/>
<dbReference type="PANTHER" id="PTHR11871">
    <property type="entry name" value="PROTEIN PHOSPHATASE PP2A REGULATORY SUBUNIT B"/>
    <property type="match status" value="1"/>
</dbReference>
<name>A0A5K4EEM1_SCHMA</name>
<protein>
    <submittedName>
        <fullName evidence="3">Serine/threonine-protein phosphatase 2A 55 kDa regulatory subunit B</fullName>
    </submittedName>
</protein>
<accession>A0A5K4EEM1</accession>
<evidence type="ECO:0000256" key="2">
    <source>
        <dbReference type="ARBA" id="ARBA00022737"/>
    </source>
</evidence>
<dbReference type="InParanoid" id="A0A5K4EEM1"/>
<dbReference type="AlphaFoldDB" id="A0A5K4EEM1"/>